<dbReference type="AlphaFoldDB" id="A0A3P1UQT9"/>
<evidence type="ECO:0000313" key="2">
    <source>
        <dbReference type="EMBL" id="QQS88179.1"/>
    </source>
</evidence>
<evidence type="ECO:0000313" key="3">
    <source>
        <dbReference type="EMBL" id="RRD22933.1"/>
    </source>
</evidence>
<dbReference type="EMBL" id="RQYY01000019">
    <property type="protein sequence ID" value="RRD22933.1"/>
    <property type="molecule type" value="Genomic_DNA"/>
</dbReference>
<dbReference type="InterPro" id="IPR041698">
    <property type="entry name" value="Methyltransf_25"/>
</dbReference>
<dbReference type="Proteomes" id="UP000595375">
    <property type="component" value="Chromosome"/>
</dbReference>
<dbReference type="SUPFAM" id="SSF53335">
    <property type="entry name" value="S-adenosyl-L-methionine-dependent methyltransferases"/>
    <property type="match status" value="1"/>
</dbReference>
<dbReference type="Gene3D" id="3.40.50.150">
    <property type="entry name" value="Vaccinia Virus protein VP39"/>
    <property type="match status" value="1"/>
</dbReference>
<keyword evidence="5" id="KW-1185">Reference proteome</keyword>
<dbReference type="InterPro" id="IPR029063">
    <property type="entry name" value="SAM-dependent_MTases_sf"/>
</dbReference>
<evidence type="ECO:0000313" key="4">
    <source>
        <dbReference type="Proteomes" id="UP000281534"/>
    </source>
</evidence>
<protein>
    <submittedName>
        <fullName evidence="3">Class I SAM-dependent methyltransferase</fullName>
    </submittedName>
</protein>
<evidence type="ECO:0000313" key="5">
    <source>
        <dbReference type="Proteomes" id="UP000595375"/>
    </source>
</evidence>
<proteinExistence type="predicted"/>
<dbReference type="Proteomes" id="UP000281534">
    <property type="component" value="Unassembled WGS sequence"/>
</dbReference>
<dbReference type="GO" id="GO:0032259">
    <property type="term" value="P:methylation"/>
    <property type="evidence" value="ECO:0007669"/>
    <property type="project" value="UniProtKB-KW"/>
</dbReference>
<keyword evidence="3" id="KW-0489">Methyltransferase</keyword>
<name>A0A3P1UQT9_9FUSO</name>
<feature type="domain" description="Methyltransferase" evidence="1">
    <location>
        <begin position="47"/>
        <end position="138"/>
    </location>
</feature>
<keyword evidence="3" id="KW-0808">Transferase</keyword>
<gene>
    <name evidence="3" type="ORF">EII27_09030</name>
    <name evidence="2" type="ORF">I6I83_03320</name>
</gene>
<dbReference type="CDD" id="cd02440">
    <property type="entry name" value="AdoMet_MTases"/>
    <property type="match status" value="1"/>
</dbReference>
<reference evidence="3 4" key="1">
    <citation type="submission" date="2018-11" db="EMBL/GenBank/DDBJ databases">
        <title>Genomes From Bacteria Associated with the Canine Oral Cavity: a Test Case for Automated Genome-Based Taxonomic Assignment.</title>
        <authorList>
            <person name="Coil D.A."/>
            <person name="Jospin G."/>
            <person name="Darling A.E."/>
            <person name="Wallis C."/>
            <person name="Davis I.J."/>
            <person name="Harris S."/>
            <person name="Eisen J.A."/>
            <person name="Holcombe L.J."/>
            <person name="O'Flynn C."/>
        </authorList>
    </citation>
    <scope>NUCLEOTIDE SEQUENCE [LARGE SCALE GENOMIC DNA]</scope>
    <source>
        <strain evidence="3 4">OH4460_COT-188</strain>
    </source>
</reference>
<dbReference type="GO" id="GO:0008168">
    <property type="term" value="F:methyltransferase activity"/>
    <property type="evidence" value="ECO:0007669"/>
    <property type="project" value="UniProtKB-KW"/>
</dbReference>
<dbReference type="RefSeq" id="WP_124797156.1">
    <property type="nucleotide sequence ID" value="NZ_CP068114.1"/>
</dbReference>
<dbReference type="EMBL" id="CP068114">
    <property type="protein sequence ID" value="QQS88179.1"/>
    <property type="molecule type" value="Genomic_DNA"/>
</dbReference>
<organism evidence="3 4">
    <name type="scientific">Fusobacterium canifelinum</name>
    <dbReference type="NCBI Taxonomy" id="285729"/>
    <lineage>
        <taxon>Bacteria</taxon>
        <taxon>Fusobacteriati</taxon>
        <taxon>Fusobacteriota</taxon>
        <taxon>Fusobacteriia</taxon>
        <taxon>Fusobacteriales</taxon>
        <taxon>Fusobacteriaceae</taxon>
        <taxon>Fusobacterium</taxon>
    </lineage>
</organism>
<evidence type="ECO:0000259" key="1">
    <source>
        <dbReference type="Pfam" id="PF13649"/>
    </source>
</evidence>
<dbReference type="Pfam" id="PF13649">
    <property type="entry name" value="Methyltransf_25"/>
    <property type="match status" value="1"/>
</dbReference>
<accession>A0A3P1UQT9</accession>
<reference evidence="2 5" key="2">
    <citation type="submission" date="2021-01" db="EMBL/GenBank/DDBJ databases">
        <title>FDA dAtabase for Regulatory Grade micrObial Sequences (FDA-ARGOS): Supporting development and validation of Infectious Disease Dx tests.</title>
        <authorList>
            <person name="Sproer C."/>
            <person name="Gronow S."/>
            <person name="Severitt S."/>
            <person name="Schroder I."/>
            <person name="Tallon L."/>
            <person name="Sadzewicz L."/>
            <person name="Zhao X."/>
            <person name="Boylan J."/>
            <person name="Ott S."/>
            <person name="Bowen H."/>
            <person name="Vavikolanu K."/>
            <person name="Mehta A."/>
            <person name="Aluvathingal J."/>
            <person name="Nadendla S."/>
            <person name="Lowell S."/>
            <person name="Myers T."/>
            <person name="Yan Y."/>
            <person name="Sichtig H."/>
        </authorList>
    </citation>
    <scope>NUCLEOTIDE SEQUENCE [LARGE SCALE GENOMIC DNA]</scope>
    <source>
        <strain evidence="2 5">FDAARGOS_1126</strain>
    </source>
</reference>
<sequence>MHKNYYDSKLNAQKLFMVYETNIPRVEQYLKAEIDYVKKLLKGTENVLELGAGYGRIIKELAPSCTSILGIDISEDNVKLGNEYLKNIPNAKMMVMNIHNLTIKNSFDTILCLQNGLSAMKVTFDTIKNIMNLLSSGGKALFSSYSEKFWDVRLQWFQEQASKGLLGEIDMEKTKNGIIICKDGFQATTASPKYFKEIGELLGYPFEIKEVDESSLFLIIRKDNF</sequence>
<dbReference type="OrthoDB" id="9811589at2"/>